<reference evidence="12 13" key="1">
    <citation type="submission" date="2016-11" db="EMBL/GenBank/DDBJ databases">
        <authorList>
            <person name="Varghese N."/>
            <person name="Submissions S."/>
        </authorList>
    </citation>
    <scope>NUCLEOTIDE SEQUENCE [LARGE SCALE GENOMIC DNA]</scope>
    <source>
        <strain evidence="12 13">DSM 19027</strain>
    </source>
</reference>
<dbReference type="Gene3D" id="3.40.50.300">
    <property type="entry name" value="P-loop containing nucleotide triphosphate hydrolases"/>
    <property type="match status" value="1"/>
</dbReference>
<dbReference type="NCBIfam" id="TIGR01128">
    <property type="entry name" value="holA"/>
    <property type="match status" value="1"/>
</dbReference>
<evidence type="ECO:0000256" key="8">
    <source>
        <dbReference type="ARBA" id="ARBA00049244"/>
    </source>
</evidence>
<dbReference type="RefSeq" id="WP_149678873.1">
    <property type="nucleotide sequence ID" value="NZ_FQZP01000028.1"/>
</dbReference>
<feature type="domain" description="DNA polymerase III delta N-terminal" evidence="10">
    <location>
        <begin position="35"/>
        <end position="108"/>
    </location>
</feature>
<evidence type="ECO:0000256" key="5">
    <source>
        <dbReference type="ARBA" id="ARBA00022705"/>
    </source>
</evidence>
<dbReference type="OrthoDB" id="9775929at2"/>
<feature type="compositionally biased region" description="Acidic residues" evidence="9">
    <location>
        <begin position="113"/>
        <end position="125"/>
    </location>
</feature>
<dbReference type="Proteomes" id="UP000324781">
    <property type="component" value="Unassembled WGS sequence"/>
</dbReference>
<dbReference type="GO" id="GO:0009360">
    <property type="term" value="C:DNA polymerase III complex"/>
    <property type="evidence" value="ECO:0007669"/>
    <property type="project" value="InterPro"/>
</dbReference>
<evidence type="ECO:0000256" key="1">
    <source>
        <dbReference type="ARBA" id="ARBA00012417"/>
    </source>
</evidence>
<dbReference type="EMBL" id="FQZP01000028">
    <property type="protein sequence ID" value="SHJ15656.1"/>
    <property type="molecule type" value="Genomic_DNA"/>
</dbReference>
<keyword evidence="3" id="KW-0808">Transferase</keyword>
<protein>
    <recommendedName>
        <fullName evidence="2">DNA polymerase III subunit delta</fullName>
        <ecNumber evidence="1">2.7.7.7</ecNumber>
    </recommendedName>
</protein>
<evidence type="ECO:0000256" key="3">
    <source>
        <dbReference type="ARBA" id="ARBA00022679"/>
    </source>
</evidence>
<accession>A0A1M6H0D7</accession>
<dbReference type="PANTHER" id="PTHR34388">
    <property type="entry name" value="DNA POLYMERASE III SUBUNIT DELTA"/>
    <property type="match status" value="1"/>
</dbReference>
<dbReference type="SUPFAM" id="SSF48019">
    <property type="entry name" value="post-AAA+ oligomerization domain-like"/>
    <property type="match status" value="1"/>
</dbReference>
<feature type="domain" description="DNA polymerase III delta subunit-like C-terminal" evidence="11">
    <location>
        <begin position="259"/>
        <end position="375"/>
    </location>
</feature>
<dbReference type="Pfam" id="PF06144">
    <property type="entry name" value="DNA_pol3_delta"/>
    <property type="match status" value="1"/>
</dbReference>
<gene>
    <name evidence="12" type="ORF">SAMN05444373_102816</name>
</gene>
<dbReference type="InterPro" id="IPR008921">
    <property type="entry name" value="DNA_pol3_clamp-load_cplx_C"/>
</dbReference>
<dbReference type="Gene3D" id="1.10.8.60">
    <property type="match status" value="1"/>
</dbReference>
<dbReference type="Pfam" id="PF21694">
    <property type="entry name" value="DNA_pol3_delta_C"/>
    <property type="match status" value="1"/>
</dbReference>
<keyword evidence="6" id="KW-0239">DNA-directed DNA polymerase</keyword>
<proteinExistence type="inferred from homology"/>
<evidence type="ECO:0000256" key="2">
    <source>
        <dbReference type="ARBA" id="ARBA00017703"/>
    </source>
</evidence>
<dbReference type="InterPro" id="IPR048466">
    <property type="entry name" value="DNA_pol3_delta-like_C"/>
</dbReference>
<dbReference type="AlphaFoldDB" id="A0A1M6H0D7"/>
<feature type="region of interest" description="Disordered" evidence="9">
    <location>
        <begin position="110"/>
        <end position="133"/>
    </location>
</feature>
<keyword evidence="4" id="KW-0548">Nucleotidyltransferase</keyword>
<dbReference type="EC" id="2.7.7.7" evidence="1"/>
<evidence type="ECO:0000259" key="11">
    <source>
        <dbReference type="Pfam" id="PF21694"/>
    </source>
</evidence>
<dbReference type="SUPFAM" id="SSF52540">
    <property type="entry name" value="P-loop containing nucleoside triphosphate hydrolases"/>
    <property type="match status" value="1"/>
</dbReference>
<evidence type="ECO:0000256" key="4">
    <source>
        <dbReference type="ARBA" id="ARBA00022695"/>
    </source>
</evidence>
<dbReference type="InterPro" id="IPR010372">
    <property type="entry name" value="DNA_pol3_delta_N"/>
</dbReference>
<sequence>MPSAGSYGARKKPAGQDELARLKQQLKTGELGSVYLFSGNERFLVDYYVGEIRRVALKDDQSGLNLVRFEGKLDVDRLIDACDTFPIFSERKVVLVKNSNLLAARKKAAPREEAEDFAPEEDSAEEGVGPALDEGDIGSKAQEALKQYLPQIPESTCLIMLEDNVDKRTGLYKTIQKLGLHVHLDHLSEEELVGWVMKGFRQSRKTIQPAAAEYLVSISDPDMYSLRNEIFKIIQYTGDRETVTLDDVRAVATITIKSVIFDLMDAVAARDRAKALAFLDDMLSLKEPEQKILAMIARQTGEMLKLRTLMDRHLPPSRISRYFPGKHPYAFRKLTEQAERVDRAYLTGFLKKCAEADKAWKTGKMSPRLSLEMLLNCL</sequence>
<keyword evidence="5" id="KW-0235">DNA replication</keyword>
<evidence type="ECO:0000259" key="10">
    <source>
        <dbReference type="Pfam" id="PF06144"/>
    </source>
</evidence>
<dbReference type="GO" id="GO:0006261">
    <property type="term" value="P:DNA-templated DNA replication"/>
    <property type="evidence" value="ECO:0007669"/>
    <property type="project" value="TreeGrafter"/>
</dbReference>
<dbReference type="PANTHER" id="PTHR34388:SF1">
    <property type="entry name" value="DNA POLYMERASE III SUBUNIT DELTA"/>
    <property type="match status" value="1"/>
</dbReference>
<name>A0A1M6H0D7_9FIRM</name>
<dbReference type="GO" id="GO:0003887">
    <property type="term" value="F:DNA-directed DNA polymerase activity"/>
    <property type="evidence" value="ECO:0007669"/>
    <property type="project" value="UniProtKB-KW"/>
</dbReference>
<evidence type="ECO:0000313" key="12">
    <source>
        <dbReference type="EMBL" id="SHJ15656.1"/>
    </source>
</evidence>
<evidence type="ECO:0000313" key="13">
    <source>
        <dbReference type="Proteomes" id="UP000324781"/>
    </source>
</evidence>
<dbReference type="Gene3D" id="1.20.272.10">
    <property type="match status" value="1"/>
</dbReference>
<dbReference type="InterPro" id="IPR005790">
    <property type="entry name" value="DNA_polIII_delta"/>
</dbReference>
<keyword evidence="13" id="KW-1185">Reference proteome</keyword>
<evidence type="ECO:0000256" key="6">
    <source>
        <dbReference type="ARBA" id="ARBA00022932"/>
    </source>
</evidence>
<organism evidence="12 13">
    <name type="scientific">Thermoclostridium caenicola</name>
    <dbReference type="NCBI Taxonomy" id="659425"/>
    <lineage>
        <taxon>Bacteria</taxon>
        <taxon>Bacillati</taxon>
        <taxon>Bacillota</taxon>
        <taxon>Clostridia</taxon>
        <taxon>Eubacteriales</taxon>
        <taxon>Oscillospiraceae</taxon>
        <taxon>Thermoclostridium</taxon>
    </lineage>
</organism>
<comment type="catalytic activity">
    <reaction evidence="8">
        <text>DNA(n) + a 2'-deoxyribonucleoside 5'-triphosphate = DNA(n+1) + diphosphate</text>
        <dbReference type="Rhea" id="RHEA:22508"/>
        <dbReference type="Rhea" id="RHEA-COMP:17339"/>
        <dbReference type="Rhea" id="RHEA-COMP:17340"/>
        <dbReference type="ChEBI" id="CHEBI:33019"/>
        <dbReference type="ChEBI" id="CHEBI:61560"/>
        <dbReference type="ChEBI" id="CHEBI:173112"/>
        <dbReference type="EC" id="2.7.7.7"/>
    </reaction>
</comment>
<evidence type="ECO:0000256" key="9">
    <source>
        <dbReference type="SAM" id="MobiDB-lite"/>
    </source>
</evidence>
<comment type="similarity">
    <text evidence="7">Belongs to the DNA polymerase HolA subunit family.</text>
</comment>
<evidence type="ECO:0000256" key="7">
    <source>
        <dbReference type="ARBA" id="ARBA00034754"/>
    </source>
</evidence>
<dbReference type="GO" id="GO:0003677">
    <property type="term" value="F:DNA binding"/>
    <property type="evidence" value="ECO:0007669"/>
    <property type="project" value="InterPro"/>
</dbReference>
<dbReference type="InterPro" id="IPR027417">
    <property type="entry name" value="P-loop_NTPase"/>
</dbReference>